<dbReference type="SUPFAM" id="SSF88659">
    <property type="entry name" value="Sigma3 and sigma4 domains of RNA polymerase sigma factors"/>
    <property type="match status" value="1"/>
</dbReference>
<dbReference type="InterPro" id="IPR013325">
    <property type="entry name" value="RNA_pol_sigma_r2"/>
</dbReference>
<dbReference type="InterPro" id="IPR000943">
    <property type="entry name" value="RNA_pol_sigma70"/>
</dbReference>
<dbReference type="Proteomes" id="UP001596392">
    <property type="component" value="Unassembled WGS sequence"/>
</dbReference>
<keyword evidence="3 5" id="KW-0238">DNA-binding</keyword>
<dbReference type="InterPro" id="IPR014284">
    <property type="entry name" value="RNA_pol_sigma-70_dom"/>
</dbReference>
<dbReference type="NCBIfam" id="TIGR02937">
    <property type="entry name" value="sigma70-ECF"/>
    <property type="match status" value="1"/>
</dbReference>
<dbReference type="Pfam" id="PF04545">
    <property type="entry name" value="Sigma70_r4"/>
    <property type="match status" value="1"/>
</dbReference>
<keyword evidence="9" id="KW-1185">Reference proteome</keyword>
<feature type="domain" description="RNA polymerase sigma-70" evidence="6">
    <location>
        <begin position="106"/>
        <end position="119"/>
    </location>
</feature>
<dbReference type="SUPFAM" id="SSF88946">
    <property type="entry name" value="Sigma2 domain of RNA polymerase sigma factors"/>
    <property type="match status" value="1"/>
</dbReference>
<evidence type="ECO:0000256" key="3">
    <source>
        <dbReference type="ARBA" id="ARBA00023125"/>
    </source>
</evidence>
<protein>
    <recommendedName>
        <fullName evidence="5">RNA polymerase sigma factor</fullName>
    </recommendedName>
</protein>
<dbReference type="PANTHER" id="PTHR30603:SF60">
    <property type="entry name" value="RNA POLYMERASE SIGMA FACTOR RPOD"/>
    <property type="match status" value="1"/>
</dbReference>
<evidence type="ECO:0000259" key="7">
    <source>
        <dbReference type="PROSITE" id="PS00716"/>
    </source>
</evidence>
<evidence type="ECO:0000313" key="8">
    <source>
        <dbReference type="EMBL" id="MFC7248202.1"/>
    </source>
</evidence>
<dbReference type="Pfam" id="PF00140">
    <property type="entry name" value="Sigma70_r1_2"/>
    <property type="match status" value="1"/>
</dbReference>
<dbReference type="InterPro" id="IPR009042">
    <property type="entry name" value="RNA_pol_sigma70_r1_2"/>
</dbReference>
<dbReference type="Gene3D" id="1.10.601.10">
    <property type="entry name" value="RNA Polymerase Primary Sigma Factor"/>
    <property type="match status" value="1"/>
</dbReference>
<evidence type="ECO:0000256" key="1">
    <source>
        <dbReference type="ARBA" id="ARBA00023015"/>
    </source>
</evidence>
<feature type="domain" description="RNA polymerase sigma-70" evidence="7">
    <location>
        <begin position="269"/>
        <end position="295"/>
    </location>
</feature>
<keyword evidence="1 5" id="KW-0805">Transcription regulation</keyword>
<evidence type="ECO:0000256" key="4">
    <source>
        <dbReference type="ARBA" id="ARBA00023163"/>
    </source>
</evidence>
<dbReference type="Pfam" id="PF04542">
    <property type="entry name" value="Sigma70_r2"/>
    <property type="match status" value="1"/>
</dbReference>
<proteinExistence type="inferred from homology"/>
<accession>A0ABW2H8Y3</accession>
<dbReference type="PANTHER" id="PTHR30603">
    <property type="entry name" value="RNA POLYMERASE SIGMA FACTOR RPO"/>
    <property type="match status" value="1"/>
</dbReference>
<dbReference type="InterPro" id="IPR007630">
    <property type="entry name" value="RNA_pol_sigma70_r4"/>
</dbReference>
<dbReference type="PRINTS" id="PR00046">
    <property type="entry name" value="SIGMA70FCT"/>
</dbReference>
<dbReference type="InterPro" id="IPR036388">
    <property type="entry name" value="WH-like_DNA-bd_sf"/>
</dbReference>
<dbReference type="PROSITE" id="PS00715">
    <property type="entry name" value="SIGMA70_1"/>
    <property type="match status" value="1"/>
</dbReference>
<dbReference type="CDD" id="cd06171">
    <property type="entry name" value="Sigma70_r4"/>
    <property type="match status" value="1"/>
</dbReference>
<comment type="function">
    <text evidence="5">Sigma factors are initiation factors that promote the attachment of RNA polymerase to specific initiation sites and are then released.</text>
</comment>
<dbReference type="PROSITE" id="PS00716">
    <property type="entry name" value="SIGMA70_2"/>
    <property type="match status" value="1"/>
</dbReference>
<dbReference type="InterPro" id="IPR050239">
    <property type="entry name" value="Sigma-70_RNA_pol_init_factors"/>
</dbReference>
<comment type="similarity">
    <text evidence="5">Belongs to the sigma-70 factor family.</text>
</comment>
<dbReference type="Gene3D" id="1.10.10.10">
    <property type="entry name" value="Winged helix-like DNA-binding domain superfamily/Winged helix DNA-binding domain"/>
    <property type="match status" value="1"/>
</dbReference>
<dbReference type="InterPro" id="IPR013324">
    <property type="entry name" value="RNA_pol_sigma_r3/r4-like"/>
</dbReference>
<comment type="caution">
    <text evidence="8">The sequence shown here is derived from an EMBL/GenBank/DDBJ whole genome shotgun (WGS) entry which is preliminary data.</text>
</comment>
<sequence>MILFDNGSAMSLSGAAETPEQPGMQVGVMPLLSAAEEVELAKMIEAGLYAEWLLARGAGHPAASPLDLARIVADGDQAKERFIRSNLRLVASVARRYTNIDMDMVDLLQEGNIGLVRAVEKFDYRRGYKFSTYAVWWIRQAILRSMAAQNFTIQLPNHVMLQIQQMWQAERRLGAAGDTPADAALAKMIGVTPERLGDLRKWSEHTLSLHTVEETNPGLWQADSGSDPAEIVAAGLDRSMVRKMLDILDRRSRTLICLRYGLHDEVPRSAAEVGRHMGLSRQRVQQIEARALEKLREGVRMERRAWLRRRRQRVAA</sequence>
<gene>
    <name evidence="8" type="ORF">ACFQO7_37580</name>
</gene>
<dbReference type="EMBL" id="JBHTAC010000093">
    <property type="protein sequence ID" value="MFC7248202.1"/>
    <property type="molecule type" value="Genomic_DNA"/>
</dbReference>
<name>A0ABW2H8Y3_9ACTN</name>
<keyword evidence="4 5" id="KW-0804">Transcription</keyword>
<evidence type="ECO:0000256" key="5">
    <source>
        <dbReference type="RuleBase" id="RU362124"/>
    </source>
</evidence>
<evidence type="ECO:0000259" key="6">
    <source>
        <dbReference type="PROSITE" id="PS00715"/>
    </source>
</evidence>
<evidence type="ECO:0000313" key="9">
    <source>
        <dbReference type="Proteomes" id="UP001596392"/>
    </source>
</evidence>
<keyword evidence="2 5" id="KW-0731">Sigma factor</keyword>
<organism evidence="8 9">
    <name type="scientific">Catellatospora aurea</name>
    <dbReference type="NCBI Taxonomy" id="1337874"/>
    <lineage>
        <taxon>Bacteria</taxon>
        <taxon>Bacillati</taxon>
        <taxon>Actinomycetota</taxon>
        <taxon>Actinomycetes</taxon>
        <taxon>Micromonosporales</taxon>
        <taxon>Micromonosporaceae</taxon>
        <taxon>Catellatospora</taxon>
    </lineage>
</organism>
<evidence type="ECO:0000256" key="2">
    <source>
        <dbReference type="ARBA" id="ARBA00023082"/>
    </source>
</evidence>
<dbReference type="InterPro" id="IPR007627">
    <property type="entry name" value="RNA_pol_sigma70_r2"/>
</dbReference>
<reference evidence="9" key="1">
    <citation type="journal article" date="2019" name="Int. J. Syst. Evol. Microbiol.">
        <title>The Global Catalogue of Microorganisms (GCM) 10K type strain sequencing project: providing services to taxonomists for standard genome sequencing and annotation.</title>
        <authorList>
            <consortium name="The Broad Institute Genomics Platform"/>
            <consortium name="The Broad Institute Genome Sequencing Center for Infectious Disease"/>
            <person name="Wu L."/>
            <person name="Ma J."/>
        </authorList>
    </citation>
    <scope>NUCLEOTIDE SEQUENCE [LARGE SCALE GENOMIC DNA]</scope>
    <source>
        <strain evidence="9">CGMCC 1.9106</strain>
    </source>
</reference>